<evidence type="ECO:0000313" key="3">
    <source>
        <dbReference type="EMBL" id="RLL99857.1"/>
    </source>
</evidence>
<dbReference type="Gene3D" id="2.60.120.650">
    <property type="entry name" value="Cupin"/>
    <property type="match status" value="1"/>
</dbReference>
<feature type="domain" description="JmjC" evidence="2">
    <location>
        <begin position="127"/>
        <end position="289"/>
    </location>
</feature>
<keyword evidence="4" id="KW-1185">Reference proteome</keyword>
<dbReference type="Proteomes" id="UP000215289">
    <property type="component" value="Unassembled WGS sequence"/>
</dbReference>
<dbReference type="EMBL" id="NIDN02000024">
    <property type="protein sequence ID" value="RLL99857.1"/>
    <property type="molecule type" value="Genomic_DNA"/>
</dbReference>
<comment type="caution">
    <text evidence="3">The sequence shown here is derived from an EMBL/GenBank/DDBJ whole genome shotgun (WGS) entry which is preliminary data.</text>
</comment>
<feature type="compositionally biased region" description="Basic and acidic residues" evidence="1">
    <location>
        <begin position="522"/>
        <end position="531"/>
    </location>
</feature>
<dbReference type="OrthoDB" id="298344at2759"/>
<dbReference type="InterPro" id="IPR003347">
    <property type="entry name" value="JmjC_dom"/>
</dbReference>
<name>A0A397H825_9EURO</name>
<feature type="compositionally biased region" description="Polar residues" evidence="1">
    <location>
        <begin position="471"/>
        <end position="483"/>
    </location>
</feature>
<accession>A0A397H825</accession>
<evidence type="ECO:0000256" key="1">
    <source>
        <dbReference type="SAM" id="MobiDB-lite"/>
    </source>
</evidence>
<dbReference type="PROSITE" id="PS51184">
    <property type="entry name" value="JMJC"/>
    <property type="match status" value="1"/>
</dbReference>
<protein>
    <recommendedName>
        <fullName evidence="2">JmjC domain-containing protein</fullName>
    </recommendedName>
</protein>
<feature type="region of interest" description="Disordered" evidence="1">
    <location>
        <begin position="466"/>
        <end position="532"/>
    </location>
</feature>
<evidence type="ECO:0000313" key="4">
    <source>
        <dbReference type="Proteomes" id="UP000215289"/>
    </source>
</evidence>
<feature type="region of interest" description="Disordered" evidence="1">
    <location>
        <begin position="568"/>
        <end position="606"/>
    </location>
</feature>
<feature type="compositionally biased region" description="Basic and acidic residues" evidence="1">
    <location>
        <begin position="588"/>
        <end position="597"/>
    </location>
</feature>
<organism evidence="3 4">
    <name type="scientific">Aspergillus turcosus</name>
    <dbReference type="NCBI Taxonomy" id="1245748"/>
    <lineage>
        <taxon>Eukaryota</taxon>
        <taxon>Fungi</taxon>
        <taxon>Dikarya</taxon>
        <taxon>Ascomycota</taxon>
        <taxon>Pezizomycotina</taxon>
        <taxon>Eurotiomycetes</taxon>
        <taxon>Eurotiomycetidae</taxon>
        <taxon>Eurotiales</taxon>
        <taxon>Aspergillaceae</taxon>
        <taxon>Aspergillus</taxon>
        <taxon>Aspergillus subgen. Fumigati</taxon>
    </lineage>
</organism>
<gene>
    <name evidence="3" type="ORF">CFD26_108144</name>
</gene>
<dbReference type="AlphaFoldDB" id="A0A397H825"/>
<evidence type="ECO:0000259" key="2">
    <source>
        <dbReference type="PROSITE" id="PS51184"/>
    </source>
</evidence>
<reference evidence="3 4" key="1">
    <citation type="submission" date="2018-08" db="EMBL/GenBank/DDBJ databases">
        <title>Draft genome sequences of two Aspergillus turcosus clinical strains isolated from bronchoalveolar lavage fluid: one azole-susceptible and the other azole-resistant.</title>
        <authorList>
            <person name="Parent-Michaud M."/>
            <person name="Dufresne P.J."/>
            <person name="Fournier E."/>
            <person name="Martineau C."/>
            <person name="Moreira S."/>
            <person name="Perkins V."/>
            <person name="De Repentigny L."/>
            <person name="Dufresne S.F."/>
        </authorList>
    </citation>
    <scope>NUCLEOTIDE SEQUENCE [LARGE SCALE GENOMIC DNA]</scope>
    <source>
        <strain evidence="3">HMR AF 1038</strain>
    </source>
</reference>
<dbReference type="SUPFAM" id="SSF51197">
    <property type="entry name" value="Clavaminate synthase-like"/>
    <property type="match status" value="1"/>
</dbReference>
<proteinExistence type="predicted"/>
<sequence length="686" mass="77279">MNSTQSDPPSVEDLLRSGKPFVPFSEFSVRDICDLSHKEANDWLERRLQDEKPFIIHGFDKLDNWDKRILSSKSLVDLSPSGSIPVRNCQTGRDVRMKLADLFQFQTDHTGSSNIRESLYAKDLQCPEEWAKALKAILPSSLQHLGSLDLFRVLPREIAPEVLLAYAGTQGSLCFSGTVALNLVIESKDCRSGSICFGTDRQSQTKYDAYMEELGKSSHTDWANVSITQLRSANFPIYVTYQEPGDLIVYPSATAHQVWNIGPMVTRVVWNVMHTSSMVSFFDYVQPAYQRQCYTDTGRVPLIPLHALRDPTILSAKELKLLLEIFERLVDDDDTGSNVPVKLVDTQGAVVECNYCGLTIWNRHLRYRNHWVFWLELRQMLDDNLWNAFAICAETIIQCGKASHAPSALRSSASVVSTDILILIPFLCSEERARGKEKPVRARIKPADPRGRIVGFVDNVFDQKRGKRASVGSQMTPSQTAVTLQGRKRPRPNSSEAFEQGLLDRSRFSSMEDTQPPGIVRSESDDLRSRDTAQSNMHLAKAHSNGNHLPKGLLRICDLVESRAESVAAEGNSRNHATKYQPAALAEKSNRGDHSSRENSSFLSSTSEESIPVLEKRLDALRRYADDLLELSLVESHAKLLEKITAFETQIEQIRRRKAERLFSNLNRDFPDLANVAMEEARRRGL</sequence>